<reference evidence="2" key="1">
    <citation type="submission" date="2020-08" db="EMBL/GenBank/DDBJ databases">
        <title>Multicomponent nature underlies the extraordinary mechanical properties of spider dragline silk.</title>
        <authorList>
            <person name="Kono N."/>
            <person name="Nakamura H."/>
            <person name="Mori M."/>
            <person name="Yoshida Y."/>
            <person name="Ohtoshi R."/>
            <person name="Malay A.D."/>
            <person name="Moran D.A.P."/>
            <person name="Tomita M."/>
            <person name="Numata K."/>
            <person name="Arakawa K."/>
        </authorList>
    </citation>
    <scope>NUCLEOTIDE SEQUENCE</scope>
</reference>
<dbReference type="EMBL" id="BMAW01056365">
    <property type="protein sequence ID" value="GFT05475.1"/>
    <property type="molecule type" value="Genomic_DNA"/>
</dbReference>
<feature type="compositionally biased region" description="Basic and acidic residues" evidence="1">
    <location>
        <begin position="89"/>
        <end position="98"/>
    </location>
</feature>
<dbReference type="AlphaFoldDB" id="A0A8X6NB61"/>
<comment type="caution">
    <text evidence="2">The sequence shown here is derived from an EMBL/GenBank/DDBJ whole genome shotgun (WGS) entry which is preliminary data.</text>
</comment>
<dbReference type="Proteomes" id="UP000887013">
    <property type="component" value="Unassembled WGS sequence"/>
</dbReference>
<keyword evidence="3" id="KW-1185">Reference proteome</keyword>
<name>A0A8X6NB61_NEPPI</name>
<organism evidence="2 3">
    <name type="scientific">Nephila pilipes</name>
    <name type="common">Giant wood spider</name>
    <name type="synonym">Nephila maculata</name>
    <dbReference type="NCBI Taxonomy" id="299642"/>
    <lineage>
        <taxon>Eukaryota</taxon>
        <taxon>Metazoa</taxon>
        <taxon>Ecdysozoa</taxon>
        <taxon>Arthropoda</taxon>
        <taxon>Chelicerata</taxon>
        <taxon>Arachnida</taxon>
        <taxon>Araneae</taxon>
        <taxon>Araneomorphae</taxon>
        <taxon>Entelegynae</taxon>
        <taxon>Araneoidea</taxon>
        <taxon>Nephilidae</taxon>
        <taxon>Nephila</taxon>
    </lineage>
</organism>
<evidence type="ECO:0000313" key="2">
    <source>
        <dbReference type="EMBL" id="GFT05475.1"/>
    </source>
</evidence>
<accession>A0A8X6NB61</accession>
<evidence type="ECO:0000256" key="1">
    <source>
        <dbReference type="SAM" id="MobiDB-lite"/>
    </source>
</evidence>
<proteinExistence type="predicted"/>
<evidence type="ECO:0000313" key="3">
    <source>
        <dbReference type="Proteomes" id="UP000887013"/>
    </source>
</evidence>
<sequence length="129" mass="14973">MQVLSGYKHMALLQPKHIIHTDKKCGLMEGLLSSFRFQKDCSAASLSREREERNIFHPDDYARSLQEFFEDNCSENDAHNINETSEDEFISKNDHESDAEIEGNPTHQNNENKFLKEFLKACVTPLIRK</sequence>
<protein>
    <submittedName>
        <fullName evidence="2">Uncharacterized protein</fullName>
    </submittedName>
</protein>
<feature type="region of interest" description="Disordered" evidence="1">
    <location>
        <begin position="76"/>
        <end position="110"/>
    </location>
</feature>
<gene>
    <name evidence="2" type="ORF">NPIL_66181</name>
</gene>